<reference evidence="2" key="1">
    <citation type="submission" date="2021-06" db="EMBL/GenBank/DDBJ databases">
        <authorList>
            <person name="Kallberg Y."/>
            <person name="Tangrot J."/>
            <person name="Rosling A."/>
        </authorList>
    </citation>
    <scope>NUCLEOTIDE SEQUENCE</scope>
    <source>
        <strain evidence="2">87-6 pot B 2015</strain>
    </source>
</reference>
<dbReference type="Proteomes" id="UP000789375">
    <property type="component" value="Unassembled WGS sequence"/>
</dbReference>
<feature type="compositionally biased region" description="Polar residues" evidence="1">
    <location>
        <begin position="551"/>
        <end position="560"/>
    </location>
</feature>
<evidence type="ECO:0000256" key="1">
    <source>
        <dbReference type="SAM" id="MobiDB-lite"/>
    </source>
</evidence>
<evidence type="ECO:0000313" key="3">
    <source>
        <dbReference type="Proteomes" id="UP000789375"/>
    </source>
</evidence>
<accession>A0A9N9G187</accession>
<keyword evidence="3" id="KW-1185">Reference proteome</keyword>
<gene>
    <name evidence="2" type="ORF">FMOSSE_LOCUS7784</name>
</gene>
<comment type="caution">
    <text evidence="2">The sequence shown here is derived from an EMBL/GenBank/DDBJ whole genome shotgun (WGS) entry which is preliminary data.</text>
</comment>
<feature type="region of interest" description="Disordered" evidence="1">
    <location>
        <begin position="165"/>
        <end position="196"/>
    </location>
</feature>
<sequence length="560" mass="64395">MNIVHSPYYFLETATWSLLSYLEYREHTEDFTRDKSLEHQFYVKDLEYLQKNPEEYPQAEQAERCLLNFQSIECALVDECGVRPPLSVKISGCVPFQVSSSSCDVVTLEKMSEDVNTFWLSVDMKKQIDVKKLECAGNALDAIANETRLRSVLTNEVISIVGSSQVHNNDKDQGETSRNVLEKNKDTSANKRKLEDDQSDYCEGLKHLFDESNEDAIIENIDEKTLEDEDKLPPACGNKDPPKIRSDVLDAFRTYQKKIPKIRRVFTPAYWGVLDLTKESLFGCKEITKNDIHQLSQDFADHIKWKCEPAPRSFQKYFDGNCDYVDSNHKDQDLKKFDTYVQFMKVNMHSFQGMLTEEQLKMTTSFPLIHGTFTSNNIKDVWGEVQALSTSNARNENVDPFKKARLGRKVDMKATLTKTLNKFEVIYGEVAGGLGPFGIPSVCRKKRFLDKVKLMIIMRDGINQLLRVFYLGLELNFYAMDWQGNGVYRFGLIDRCRIPVDEDDCGNLEDAYCVLKSLESKSLETEKVVKELFSENTKGKRRRIAPETEAELNTNRTPQK</sequence>
<name>A0A9N9G187_FUNMO</name>
<proteinExistence type="predicted"/>
<protein>
    <submittedName>
        <fullName evidence="2">10642_t:CDS:1</fullName>
    </submittedName>
</protein>
<dbReference type="AlphaFoldDB" id="A0A9N9G187"/>
<organism evidence="2 3">
    <name type="scientific">Funneliformis mosseae</name>
    <name type="common">Endomycorrhizal fungus</name>
    <name type="synonym">Glomus mosseae</name>
    <dbReference type="NCBI Taxonomy" id="27381"/>
    <lineage>
        <taxon>Eukaryota</taxon>
        <taxon>Fungi</taxon>
        <taxon>Fungi incertae sedis</taxon>
        <taxon>Mucoromycota</taxon>
        <taxon>Glomeromycotina</taxon>
        <taxon>Glomeromycetes</taxon>
        <taxon>Glomerales</taxon>
        <taxon>Glomeraceae</taxon>
        <taxon>Funneliformis</taxon>
    </lineage>
</organism>
<feature type="compositionally biased region" description="Basic and acidic residues" evidence="1">
    <location>
        <begin position="168"/>
        <end position="196"/>
    </location>
</feature>
<feature type="region of interest" description="Disordered" evidence="1">
    <location>
        <begin position="535"/>
        <end position="560"/>
    </location>
</feature>
<evidence type="ECO:0000313" key="2">
    <source>
        <dbReference type="EMBL" id="CAG8577610.1"/>
    </source>
</evidence>
<dbReference type="EMBL" id="CAJVPP010001887">
    <property type="protein sequence ID" value="CAG8577610.1"/>
    <property type="molecule type" value="Genomic_DNA"/>
</dbReference>